<organism evidence="1 2">
    <name type="scientific">Streptosporangium fragile</name>
    <dbReference type="NCBI Taxonomy" id="46186"/>
    <lineage>
        <taxon>Bacteria</taxon>
        <taxon>Bacillati</taxon>
        <taxon>Actinomycetota</taxon>
        <taxon>Actinomycetes</taxon>
        <taxon>Streptosporangiales</taxon>
        <taxon>Streptosporangiaceae</taxon>
        <taxon>Streptosporangium</taxon>
    </lineage>
</organism>
<protein>
    <submittedName>
        <fullName evidence="1">Uncharacterized protein</fullName>
    </submittedName>
</protein>
<reference evidence="1 2" key="1">
    <citation type="journal article" date="2019" name="Int. J. Syst. Evol. Microbiol.">
        <title>The Global Catalogue of Microorganisms (GCM) 10K type strain sequencing project: providing services to taxonomists for standard genome sequencing and annotation.</title>
        <authorList>
            <consortium name="The Broad Institute Genomics Platform"/>
            <consortium name="The Broad Institute Genome Sequencing Center for Infectious Disease"/>
            <person name="Wu L."/>
            <person name="Ma J."/>
        </authorList>
    </citation>
    <scope>NUCLEOTIDE SEQUENCE [LARGE SCALE GENOMIC DNA]</scope>
    <source>
        <strain evidence="1 2">JCM 6242</strain>
    </source>
</reference>
<proteinExistence type="predicted"/>
<gene>
    <name evidence="1" type="ORF">GCM10010517_44310</name>
</gene>
<dbReference type="EMBL" id="BAAAVI010000032">
    <property type="protein sequence ID" value="GAA2881403.1"/>
    <property type="molecule type" value="Genomic_DNA"/>
</dbReference>
<keyword evidence="2" id="KW-1185">Reference proteome</keyword>
<evidence type="ECO:0000313" key="2">
    <source>
        <dbReference type="Proteomes" id="UP001500831"/>
    </source>
</evidence>
<evidence type="ECO:0000313" key="1">
    <source>
        <dbReference type="EMBL" id="GAA2881403.1"/>
    </source>
</evidence>
<accession>A0ABN3W116</accession>
<comment type="caution">
    <text evidence="1">The sequence shown here is derived from an EMBL/GenBank/DDBJ whole genome shotgun (WGS) entry which is preliminary data.</text>
</comment>
<sequence length="79" mass="8506">MAAGAAGRAEGWGRLPRRAAFAGQIFADATGITHAVAVATAQLNAHARPRVRGRPPPRPRILRRKFVYLLCRTKHPVAG</sequence>
<name>A0ABN3W116_9ACTN</name>
<dbReference type="Proteomes" id="UP001500831">
    <property type="component" value="Unassembled WGS sequence"/>
</dbReference>